<dbReference type="Proteomes" id="UP000189677">
    <property type="component" value="Chromosome"/>
</dbReference>
<feature type="transmembrane region" description="Helical" evidence="1">
    <location>
        <begin position="46"/>
        <end position="65"/>
    </location>
</feature>
<proteinExistence type="predicted"/>
<dbReference type="EMBL" id="CP018047">
    <property type="protein sequence ID" value="AQU66822.1"/>
    <property type="molecule type" value="Genomic_DNA"/>
</dbReference>
<dbReference type="KEGG" id="snw:BBN63_11765"/>
<protein>
    <submittedName>
        <fullName evidence="2">Uncharacterized protein</fullName>
    </submittedName>
</protein>
<dbReference type="OrthoDB" id="4322904at2"/>
<evidence type="ECO:0000313" key="2">
    <source>
        <dbReference type="EMBL" id="AQU66822.1"/>
    </source>
</evidence>
<accession>A0A1U9QRE9</accession>
<evidence type="ECO:0000313" key="3">
    <source>
        <dbReference type="Proteomes" id="UP000189677"/>
    </source>
</evidence>
<keyword evidence="1" id="KW-0812">Transmembrane</keyword>
<dbReference type="AlphaFoldDB" id="A0A1U9QRE9"/>
<organism evidence="2 3">
    <name type="scientific">Streptomyces niveus</name>
    <name type="common">Streptomyces spheroides</name>
    <dbReference type="NCBI Taxonomy" id="193462"/>
    <lineage>
        <taxon>Bacteria</taxon>
        <taxon>Bacillati</taxon>
        <taxon>Actinomycetota</taxon>
        <taxon>Actinomycetes</taxon>
        <taxon>Kitasatosporales</taxon>
        <taxon>Streptomycetaceae</taxon>
        <taxon>Streptomyces</taxon>
    </lineage>
</organism>
<dbReference type="RefSeq" id="WP_078075366.1">
    <property type="nucleotide sequence ID" value="NZ_CP018047.1"/>
</dbReference>
<keyword evidence="1" id="KW-1133">Transmembrane helix</keyword>
<keyword evidence="1" id="KW-0472">Membrane</keyword>
<keyword evidence="3" id="KW-1185">Reference proteome</keyword>
<sequence length="83" mass="9425">MSGHSRKEDEVRRMLDVPHPPVPADLTARATALGVRVLNRRRTWRLLFWLLVTLAAVAFTVWASVVEPWSVPPSEKTPPLEGW</sequence>
<reference evidence="2 3" key="1">
    <citation type="submission" date="2016-11" db="EMBL/GenBank/DDBJ databases">
        <title>Complete genome sequence of Streptomyces niveus SCSIO 3406.</title>
        <authorList>
            <person name="Zhu Q."/>
            <person name="Cheng W."/>
            <person name="Song Y."/>
            <person name="Li Q."/>
            <person name="Ju J."/>
        </authorList>
    </citation>
    <scope>NUCLEOTIDE SEQUENCE [LARGE SCALE GENOMIC DNA]</scope>
    <source>
        <strain evidence="2 3">SCSIO 3406</strain>
    </source>
</reference>
<gene>
    <name evidence="2" type="ORF">BBN63_11765</name>
</gene>
<name>A0A1U9QRE9_STRNV</name>
<evidence type="ECO:0000256" key="1">
    <source>
        <dbReference type="SAM" id="Phobius"/>
    </source>
</evidence>